<reference evidence="3 4" key="1">
    <citation type="submission" date="2019-03" db="EMBL/GenBank/DDBJ databases">
        <title>The complete genome sequence of Swingsia_sp. F3b2 LMG30590(T).</title>
        <authorList>
            <person name="Chua K.-O."/>
            <person name="Chan K.-G."/>
            <person name="See-Too W.-S."/>
        </authorList>
    </citation>
    <scope>NUCLEOTIDE SEQUENCE [LARGE SCALE GENOMIC DNA]</scope>
    <source>
        <strain evidence="3 4">F3b2</strain>
    </source>
</reference>
<feature type="transmembrane region" description="Helical" evidence="1">
    <location>
        <begin position="35"/>
        <end position="54"/>
    </location>
</feature>
<keyword evidence="1" id="KW-0812">Transmembrane</keyword>
<dbReference type="AlphaFoldDB" id="A0A4Y6U6P9"/>
<feature type="transmembrane region" description="Helical" evidence="1">
    <location>
        <begin position="96"/>
        <end position="116"/>
    </location>
</feature>
<evidence type="ECO:0000313" key="3">
    <source>
        <dbReference type="EMBL" id="QDH13039.1"/>
    </source>
</evidence>
<keyword evidence="1" id="KW-0472">Membrane</keyword>
<sequence>MSMWLLYALLSMVCAGCVSVIAKMGLVGVTANVGLTVRTLFVAFFVLLFAALVVPWRDFAQLRGPNWLWLGVSGFATALSWLFYYKALKLGDVANVALIDKGSVVVAMVLAALFLGEAITPRMGLGCLIIVMGLLVIAWK</sequence>
<organism evidence="3 4">
    <name type="scientific">Formicincola oecophyllae</name>
    <dbReference type="NCBI Taxonomy" id="2558361"/>
    <lineage>
        <taxon>Bacteria</taxon>
        <taxon>Pseudomonadati</taxon>
        <taxon>Pseudomonadota</taxon>
        <taxon>Alphaproteobacteria</taxon>
        <taxon>Acetobacterales</taxon>
        <taxon>Acetobacteraceae</taxon>
        <taxon>Formicincola</taxon>
    </lineage>
</organism>
<dbReference type="Proteomes" id="UP000318709">
    <property type="component" value="Chromosome"/>
</dbReference>
<dbReference type="EMBL" id="CP038231">
    <property type="protein sequence ID" value="QDH13039.1"/>
    <property type="molecule type" value="Genomic_DNA"/>
</dbReference>
<feature type="transmembrane region" description="Helical" evidence="1">
    <location>
        <begin position="123"/>
        <end position="139"/>
    </location>
</feature>
<accession>A0A4Y6U6P9</accession>
<evidence type="ECO:0000259" key="2">
    <source>
        <dbReference type="Pfam" id="PF00892"/>
    </source>
</evidence>
<feature type="transmembrane region" description="Helical" evidence="1">
    <location>
        <begin position="66"/>
        <end position="84"/>
    </location>
</feature>
<evidence type="ECO:0000256" key="1">
    <source>
        <dbReference type="SAM" id="Phobius"/>
    </source>
</evidence>
<proteinExistence type="predicted"/>
<name>A0A4Y6U6P9_9PROT</name>
<gene>
    <name evidence="3" type="ORF">E3E12_01210</name>
</gene>
<dbReference type="InterPro" id="IPR000620">
    <property type="entry name" value="EamA_dom"/>
</dbReference>
<dbReference type="KEGG" id="swf:E3E12_01210"/>
<feature type="domain" description="EamA" evidence="2">
    <location>
        <begin position="3"/>
        <end position="138"/>
    </location>
</feature>
<dbReference type="PANTHER" id="PTHR22911:SF137">
    <property type="entry name" value="SOLUTE CARRIER FAMILY 35 MEMBER G2-RELATED"/>
    <property type="match status" value="1"/>
</dbReference>
<dbReference type="SUPFAM" id="SSF103481">
    <property type="entry name" value="Multidrug resistance efflux transporter EmrE"/>
    <property type="match status" value="1"/>
</dbReference>
<dbReference type="Pfam" id="PF00892">
    <property type="entry name" value="EamA"/>
    <property type="match status" value="1"/>
</dbReference>
<dbReference type="GO" id="GO:0016020">
    <property type="term" value="C:membrane"/>
    <property type="evidence" value="ECO:0007669"/>
    <property type="project" value="InterPro"/>
</dbReference>
<dbReference type="RefSeq" id="WP_141442683.1">
    <property type="nucleotide sequence ID" value="NZ_CP038231.1"/>
</dbReference>
<dbReference type="PANTHER" id="PTHR22911">
    <property type="entry name" value="ACYL-MALONYL CONDENSING ENZYME-RELATED"/>
    <property type="match status" value="1"/>
</dbReference>
<dbReference type="InterPro" id="IPR037185">
    <property type="entry name" value="EmrE-like"/>
</dbReference>
<protein>
    <submittedName>
        <fullName evidence="3">EamA family transporter</fullName>
    </submittedName>
</protein>
<evidence type="ECO:0000313" key="4">
    <source>
        <dbReference type="Proteomes" id="UP000318709"/>
    </source>
</evidence>
<dbReference type="OrthoDB" id="9806718at2"/>
<keyword evidence="1" id="KW-1133">Transmembrane helix</keyword>
<keyword evidence="4" id="KW-1185">Reference proteome</keyword>